<gene>
    <name evidence="1" type="ordered locus">Celf_3130</name>
</gene>
<dbReference type="KEGG" id="cfi:Celf_3130"/>
<sequence>MTPRLVLLPLTLPRTSRPLPSCVDDAVRRFDEASAAYGRGAHLAAVDGFVDAADALRSCVPDEVALRTVCWADAVFALVDGGQDERAAAVVAGLPTTDPGCAAAVRDLVAGVVPGT</sequence>
<dbReference type="HOGENOM" id="CLU_2092407_0_0_11"/>
<dbReference type="EMBL" id="CP002666">
    <property type="protein sequence ID" value="AEE47244.1"/>
    <property type="molecule type" value="Genomic_DNA"/>
</dbReference>
<evidence type="ECO:0000313" key="2">
    <source>
        <dbReference type="Proteomes" id="UP000008460"/>
    </source>
</evidence>
<name>F4GZS8_CELFA</name>
<dbReference type="Proteomes" id="UP000008460">
    <property type="component" value="Chromosome"/>
</dbReference>
<protein>
    <submittedName>
        <fullName evidence="1">Uncharacterized protein</fullName>
    </submittedName>
</protein>
<dbReference type="RefSeq" id="WP_013772268.1">
    <property type="nucleotide sequence ID" value="NC_015514.1"/>
</dbReference>
<proteinExistence type="predicted"/>
<accession>F4GZS8</accession>
<reference evidence="1 2" key="1">
    <citation type="submission" date="2011-04" db="EMBL/GenBank/DDBJ databases">
        <title>Complete sequence of Cellulomonas fimi ATCC 484.</title>
        <authorList>
            <consortium name="US DOE Joint Genome Institute"/>
            <person name="Lucas S."/>
            <person name="Han J."/>
            <person name="Lapidus A."/>
            <person name="Cheng J.-F."/>
            <person name="Goodwin L."/>
            <person name="Pitluck S."/>
            <person name="Peters L."/>
            <person name="Chertkov O."/>
            <person name="Detter J.C."/>
            <person name="Han C."/>
            <person name="Tapia R."/>
            <person name="Land M."/>
            <person name="Hauser L."/>
            <person name="Kyrpides N."/>
            <person name="Ivanova N."/>
            <person name="Ovchinnikova G."/>
            <person name="Pagani I."/>
            <person name="Mead D."/>
            <person name="Brumm P."/>
            <person name="Woyke T."/>
        </authorList>
    </citation>
    <scope>NUCLEOTIDE SEQUENCE [LARGE SCALE GENOMIC DNA]</scope>
    <source>
        <strain evidence="2">ATCC 484 / DSM 20113 / JCM 1341 / NBRC 15513 / NCIMB 8980 / NCTC 7547</strain>
    </source>
</reference>
<dbReference type="STRING" id="590998.Celf_3130"/>
<organism evidence="1 2">
    <name type="scientific">Cellulomonas fimi (strain ATCC 484 / DSM 20113 / JCM 1341 / CCUG 24087 / LMG 16345 / NBRC 15513 / NCIMB 8980 / NCTC 7547 / NRS-133)</name>
    <dbReference type="NCBI Taxonomy" id="590998"/>
    <lineage>
        <taxon>Bacteria</taxon>
        <taxon>Bacillati</taxon>
        <taxon>Actinomycetota</taxon>
        <taxon>Actinomycetes</taxon>
        <taxon>Micrococcales</taxon>
        <taxon>Cellulomonadaceae</taxon>
        <taxon>Cellulomonas</taxon>
    </lineage>
</organism>
<keyword evidence="2" id="KW-1185">Reference proteome</keyword>
<dbReference type="AlphaFoldDB" id="F4GZS8"/>
<evidence type="ECO:0000313" key="1">
    <source>
        <dbReference type="EMBL" id="AEE47244.1"/>
    </source>
</evidence>